<dbReference type="GO" id="GO:0015556">
    <property type="term" value="F:C4-dicarboxylate transmembrane transporter activity"/>
    <property type="evidence" value="ECO:0007669"/>
    <property type="project" value="InterPro"/>
</dbReference>
<dbReference type="PANTHER" id="PTHR42002">
    <property type="entry name" value="ANAEROBIC C4-DICARBOXYLATE TRANSPORTER DCUC-RELATED"/>
    <property type="match status" value="1"/>
</dbReference>
<evidence type="ECO:0000256" key="5">
    <source>
        <dbReference type="ARBA" id="ARBA00022692"/>
    </source>
</evidence>
<dbReference type="PANTHER" id="PTHR42002:SF2">
    <property type="entry name" value="ANAEROBIC C4-DICARBOXYLATE TRANSPORTER DCUC-RELATED"/>
    <property type="match status" value="1"/>
</dbReference>
<evidence type="ECO:0000256" key="4">
    <source>
        <dbReference type="ARBA" id="ARBA00022475"/>
    </source>
</evidence>
<dbReference type="InterPro" id="IPR004669">
    <property type="entry name" value="C4_dicarb_anaerob_car"/>
</dbReference>
<comment type="subcellular location">
    <subcellularLocation>
        <location evidence="1">Cell membrane</location>
        <topology evidence="1">Multi-pass membrane protein</topology>
    </subcellularLocation>
</comment>
<gene>
    <name evidence="9" type="ORF">JCM19240_2768</name>
</gene>
<evidence type="ECO:0000256" key="7">
    <source>
        <dbReference type="ARBA" id="ARBA00023136"/>
    </source>
</evidence>
<evidence type="ECO:0000256" key="8">
    <source>
        <dbReference type="SAM" id="Phobius"/>
    </source>
</evidence>
<comment type="caution">
    <text evidence="9">The sequence shown here is derived from an EMBL/GenBank/DDBJ whole genome shotgun (WGS) entry which is preliminary data.</text>
</comment>
<name>A0A090TD54_9VIBR</name>
<keyword evidence="4" id="KW-1003">Cell membrane</keyword>
<accession>A0A090TD54</accession>
<feature type="transmembrane region" description="Helical" evidence="8">
    <location>
        <begin position="58"/>
        <end position="81"/>
    </location>
</feature>
<dbReference type="EMBL" id="BBMT01000012">
    <property type="protein sequence ID" value="GAL36699.1"/>
    <property type="molecule type" value="Genomic_DNA"/>
</dbReference>
<dbReference type="InterPro" id="IPR018385">
    <property type="entry name" value="C4_dicarb_anaerob_car-like"/>
</dbReference>
<dbReference type="NCBIfam" id="NF037994">
    <property type="entry name" value="DcuC_1"/>
    <property type="match status" value="1"/>
</dbReference>
<proteinExistence type="inferred from homology"/>
<evidence type="ECO:0000313" key="9">
    <source>
        <dbReference type="EMBL" id="GAL36699.1"/>
    </source>
</evidence>
<protein>
    <submittedName>
        <fullName evidence="9">Anaerobic C4-dicarboxylate transporter DcuC</fullName>
    </submittedName>
</protein>
<organism evidence="9 10">
    <name type="scientific">Vibrio maritimus</name>
    <dbReference type="NCBI Taxonomy" id="990268"/>
    <lineage>
        <taxon>Bacteria</taxon>
        <taxon>Pseudomonadati</taxon>
        <taxon>Pseudomonadota</taxon>
        <taxon>Gammaproteobacteria</taxon>
        <taxon>Vibrionales</taxon>
        <taxon>Vibrionaceae</taxon>
        <taxon>Vibrio</taxon>
    </lineage>
</organism>
<comment type="similarity">
    <text evidence="2">Belongs to the DcuC/DcuD transporter (TC 2.A.61) family.</text>
</comment>
<reference evidence="9 10" key="1">
    <citation type="submission" date="2014-09" db="EMBL/GenBank/DDBJ databases">
        <title>Vibrio maritimus JCM 19240. (C210) whole genome shotgun sequence.</title>
        <authorList>
            <person name="Sawabe T."/>
            <person name="Meirelles P."/>
            <person name="Nakanishi M."/>
            <person name="Sayaka M."/>
            <person name="Hattori M."/>
            <person name="Ohkuma M."/>
        </authorList>
    </citation>
    <scope>NUCLEOTIDE SEQUENCE [LARGE SCALE GENOMIC DNA]</scope>
    <source>
        <strain evidence="9 10">JCM 19240</strain>
    </source>
</reference>
<keyword evidence="6 8" id="KW-1133">Transmembrane helix</keyword>
<keyword evidence="3" id="KW-0813">Transport</keyword>
<dbReference type="GO" id="GO:0005886">
    <property type="term" value="C:plasma membrane"/>
    <property type="evidence" value="ECO:0007669"/>
    <property type="project" value="UniProtKB-SubCell"/>
</dbReference>
<keyword evidence="7 8" id="KW-0472">Membrane</keyword>
<feature type="transmembrane region" description="Helical" evidence="8">
    <location>
        <begin position="120"/>
        <end position="139"/>
    </location>
</feature>
<evidence type="ECO:0000313" key="10">
    <source>
        <dbReference type="Proteomes" id="UP000029224"/>
    </source>
</evidence>
<evidence type="ECO:0000256" key="6">
    <source>
        <dbReference type="ARBA" id="ARBA00022989"/>
    </source>
</evidence>
<keyword evidence="5 8" id="KW-0812">Transmembrane</keyword>
<evidence type="ECO:0000256" key="3">
    <source>
        <dbReference type="ARBA" id="ARBA00022448"/>
    </source>
</evidence>
<evidence type="ECO:0000256" key="2">
    <source>
        <dbReference type="ARBA" id="ARBA00005275"/>
    </source>
</evidence>
<dbReference type="Proteomes" id="UP000029224">
    <property type="component" value="Unassembled WGS sequence"/>
</dbReference>
<dbReference type="AlphaFoldDB" id="A0A090TD54"/>
<sequence>MLLVAAGVFAQGLMSIGAIDNLLHLADKAGAGGIALMLILTGLTVAAAIATGSGNAPFYAFVELAPSLAAKMGLNPAFLIIPMLQASNLGRTISPVSGVIVATSGMAQISPFEVVKRTSVPVIAGLITVIIGTLVLVPMSA</sequence>
<evidence type="ECO:0000256" key="1">
    <source>
        <dbReference type="ARBA" id="ARBA00004651"/>
    </source>
</evidence>
<dbReference type="Pfam" id="PF03606">
    <property type="entry name" value="DcuC"/>
    <property type="match status" value="1"/>
</dbReference>
<feature type="transmembrane region" description="Helical" evidence="8">
    <location>
        <begin position="31"/>
        <end position="51"/>
    </location>
</feature>
<keyword evidence="10" id="KW-1185">Reference proteome</keyword>
<reference evidence="9 10" key="2">
    <citation type="submission" date="2014-09" db="EMBL/GenBank/DDBJ databases">
        <authorList>
            <consortium name="NBRP consortium"/>
            <person name="Sawabe T."/>
            <person name="Meirelles P."/>
            <person name="Nakanishi M."/>
            <person name="Sayaka M."/>
            <person name="Hattori M."/>
            <person name="Ohkuma M."/>
        </authorList>
    </citation>
    <scope>NUCLEOTIDE SEQUENCE [LARGE SCALE GENOMIC DNA]</scope>
    <source>
        <strain evidence="9 10">JCM 19240</strain>
    </source>
</reference>